<dbReference type="RefSeq" id="WP_210660027.1">
    <property type="nucleotide sequence ID" value="NZ_JAGKQQ010000001.1"/>
</dbReference>
<evidence type="ECO:0000313" key="2">
    <source>
        <dbReference type="EMBL" id="MBP3959386.1"/>
    </source>
</evidence>
<dbReference type="CDD" id="cd06262">
    <property type="entry name" value="metallo-hydrolase-like_MBL-fold"/>
    <property type="match status" value="1"/>
</dbReference>
<proteinExistence type="predicted"/>
<organism evidence="2 3">
    <name type="scientific">Gemmata palustris</name>
    <dbReference type="NCBI Taxonomy" id="2822762"/>
    <lineage>
        <taxon>Bacteria</taxon>
        <taxon>Pseudomonadati</taxon>
        <taxon>Planctomycetota</taxon>
        <taxon>Planctomycetia</taxon>
        <taxon>Gemmatales</taxon>
        <taxon>Gemmataceae</taxon>
        <taxon>Gemmata</taxon>
    </lineage>
</organism>
<gene>
    <name evidence="2" type="ORF">J8F10_29435</name>
</gene>
<comment type="caution">
    <text evidence="2">The sequence shown here is derived from an EMBL/GenBank/DDBJ whole genome shotgun (WGS) entry which is preliminary data.</text>
</comment>
<protein>
    <submittedName>
        <fullName evidence="2">MBL fold metallo-hydrolase</fullName>
    </submittedName>
</protein>
<dbReference type="EMBL" id="JAGKQQ010000001">
    <property type="protein sequence ID" value="MBP3959386.1"/>
    <property type="molecule type" value="Genomic_DNA"/>
</dbReference>
<dbReference type="Gene3D" id="3.60.15.10">
    <property type="entry name" value="Ribonuclease Z/Hydroxyacylglutathione hydrolase-like"/>
    <property type="match status" value="1"/>
</dbReference>
<evidence type="ECO:0000259" key="1">
    <source>
        <dbReference type="SMART" id="SM00849"/>
    </source>
</evidence>
<feature type="domain" description="Metallo-beta-lactamase" evidence="1">
    <location>
        <begin position="18"/>
        <end position="188"/>
    </location>
</feature>
<accession>A0ABS5C066</accession>
<sequence length="218" mass="24485">MDRWFDGVYLVGRYNWLQTGVWLLAHNGEAAVLELPPTSLVGIDLGPDPAGDAASAARELGVAVKFLLCTHAHHDHFSTRTFDAMRRQFPRAEPVLQSGFRQLAGGAPDIRYFDDGLTLFVGGELLHLVHAPKHSYTDTMVIFRGAACTGDWELNTVRTVNERVPVDVRLGSCERMIEFVARTGYHVHRVYSVHANDRRDAVDFPALMADTRTDRRLW</sequence>
<dbReference type="InterPro" id="IPR001279">
    <property type="entry name" value="Metallo-B-lactamas"/>
</dbReference>
<dbReference type="SMART" id="SM00849">
    <property type="entry name" value="Lactamase_B"/>
    <property type="match status" value="1"/>
</dbReference>
<reference evidence="2 3" key="1">
    <citation type="submission" date="2021-04" db="EMBL/GenBank/DDBJ databases">
        <authorList>
            <person name="Ivanova A."/>
        </authorList>
    </citation>
    <scope>NUCLEOTIDE SEQUENCE [LARGE SCALE GENOMIC DNA]</scope>
    <source>
        <strain evidence="2 3">G18</strain>
    </source>
</reference>
<name>A0ABS5C066_9BACT</name>
<evidence type="ECO:0000313" key="3">
    <source>
        <dbReference type="Proteomes" id="UP000676565"/>
    </source>
</evidence>
<dbReference type="InterPro" id="IPR036866">
    <property type="entry name" value="RibonucZ/Hydroxyglut_hydro"/>
</dbReference>
<dbReference type="Proteomes" id="UP000676565">
    <property type="component" value="Unassembled WGS sequence"/>
</dbReference>
<dbReference type="SUPFAM" id="SSF56281">
    <property type="entry name" value="Metallo-hydrolase/oxidoreductase"/>
    <property type="match status" value="1"/>
</dbReference>
<keyword evidence="3" id="KW-1185">Reference proteome</keyword>